<organism evidence="1 2">
    <name type="scientific">Heterostelium pallidum (strain ATCC 26659 / Pp 5 / PN500)</name>
    <name type="common">Cellular slime mold</name>
    <name type="synonym">Polysphondylium pallidum</name>
    <dbReference type="NCBI Taxonomy" id="670386"/>
    <lineage>
        <taxon>Eukaryota</taxon>
        <taxon>Amoebozoa</taxon>
        <taxon>Evosea</taxon>
        <taxon>Eumycetozoa</taxon>
        <taxon>Dictyostelia</taxon>
        <taxon>Acytosteliales</taxon>
        <taxon>Acytosteliaceae</taxon>
        <taxon>Heterostelium</taxon>
    </lineage>
</organism>
<dbReference type="EMBL" id="ADBJ01000008">
    <property type="protein sequence ID" value="EFA85410.1"/>
    <property type="molecule type" value="Genomic_DNA"/>
</dbReference>
<reference evidence="1 2" key="1">
    <citation type="journal article" date="2011" name="Genome Res.">
        <title>Phylogeny-wide analysis of social amoeba genomes highlights ancient origins for complex intercellular communication.</title>
        <authorList>
            <person name="Heidel A.J."/>
            <person name="Lawal H.M."/>
            <person name="Felder M."/>
            <person name="Schilde C."/>
            <person name="Helps N.R."/>
            <person name="Tunggal B."/>
            <person name="Rivero F."/>
            <person name="John U."/>
            <person name="Schleicher M."/>
            <person name="Eichinger L."/>
            <person name="Platzer M."/>
            <person name="Noegel A.A."/>
            <person name="Schaap P."/>
            <person name="Gloeckner G."/>
        </authorList>
    </citation>
    <scope>NUCLEOTIDE SEQUENCE [LARGE SCALE GENOMIC DNA]</scope>
    <source>
        <strain evidence="2">ATCC 26659 / Pp 5 / PN500</strain>
    </source>
</reference>
<evidence type="ECO:0000313" key="2">
    <source>
        <dbReference type="Proteomes" id="UP000001396"/>
    </source>
</evidence>
<dbReference type="RefSeq" id="XP_020437519.1">
    <property type="nucleotide sequence ID" value="XM_020573402.1"/>
</dbReference>
<dbReference type="Proteomes" id="UP000001396">
    <property type="component" value="Unassembled WGS sequence"/>
</dbReference>
<accession>D3AZN1</accession>
<dbReference type="GeneID" id="31357938"/>
<gene>
    <name evidence="1" type="ORF">PPL_02413</name>
</gene>
<dbReference type="InParanoid" id="D3AZN1"/>
<proteinExistence type="predicted"/>
<evidence type="ECO:0000313" key="1">
    <source>
        <dbReference type="EMBL" id="EFA85410.1"/>
    </source>
</evidence>
<keyword evidence="2" id="KW-1185">Reference proteome</keyword>
<comment type="caution">
    <text evidence="1">The sequence shown here is derived from an EMBL/GenBank/DDBJ whole genome shotgun (WGS) entry which is preliminary data.</text>
</comment>
<name>D3AZN1_HETP5</name>
<dbReference type="AlphaFoldDB" id="D3AZN1"/>
<sequence>MEQGWIEERLTFFLDWYDPERQTWHKDLEFGVTFSTAIVVELVIFDRCVWQPLYYCPPPPQIKSTKKRFQSNDVGHWLTFCCKNSVVLSEKQFVWFLIDFRHMQFFRK</sequence>
<protein>
    <submittedName>
        <fullName evidence="1">Uncharacterized protein</fullName>
    </submittedName>
</protein>